<dbReference type="PANTHER" id="PTHR48228">
    <property type="entry name" value="SUCCINYL-COA--D-CITRAMALATE COA-TRANSFERASE"/>
    <property type="match status" value="1"/>
</dbReference>
<dbReference type="PANTHER" id="PTHR48228:SF4">
    <property type="entry name" value="BLR3030 PROTEIN"/>
    <property type="match status" value="1"/>
</dbReference>
<evidence type="ECO:0000256" key="1">
    <source>
        <dbReference type="SAM" id="MobiDB-lite"/>
    </source>
</evidence>
<feature type="compositionally biased region" description="Low complexity" evidence="1">
    <location>
        <begin position="421"/>
        <end position="437"/>
    </location>
</feature>
<sequence>MEGLALGSSRLAAAALARLIGRPGALSLRSERVAAAFDSFRLLRVGGEPVQGFAPLSRFWPCADGWLRTHANYPHHRARLLAALGLGEGAGPGALGAALARLTAAEAEHRIVERGGVAAAVRSRTDWAASAAGVEASLFAHAPLRLERSGPDGPGAAGRGSEGQTGAGRAGGPGEPAPWPEPRTDGVPPLREPWRPEPRHARAPLSGLRVLDLSRVIAGPTASRTLAALGADVLRLDPPVLPELRDQYLDTGTGKRRASVDLGAEAARIHALLADAHVVITGYRPGSLEALGFGPAQLARRHPHLAVASLSAWGPGPWAERRGFDSIVQAASGISLEYRDGHGHPGALPVQALDHATGQLLVAGLASLLWARLDPAAGSPAPGSAPGDATASGPHPGGLVTASLAHTAEALWALGTHRDPAPAGHADPAGAPPAGAARVVEPVSWRPEPGGPEVLAAPSALDLDGAPAAPAAWSLAPTDLAWNEGLAADTVSAPTVEP</sequence>
<dbReference type="Gene3D" id="3.40.50.10540">
    <property type="entry name" value="Crotonobetainyl-coa:carnitine coa-transferase, domain 1"/>
    <property type="match status" value="1"/>
</dbReference>
<gene>
    <name evidence="2" type="ORF">DWB68_08405</name>
</gene>
<feature type="region of interest" description="Disordered" evidence="1">
    <location>
        <begin position="377"/>
        <end position="400"/>
    </location>
</feature>
<dbReference type="Pfam" id="PF02515">
    <property type="entry name" value="CoA_transf_3"/>
    <property type="match status" value="1"/>
</dbReference>
<protein>
    <submittedName>
        <fullName evidence="2">CoA transferase</fullName>
    </submittedName>
</protein>
<dbReference type="AlphaFoldDB" id="A0A399JCJ8"/>
<feature type="compositionally biased region" description="Low complexity" evidence="1">
    <location>
        <begin position="377"/>
        <end position="394"/>
    </location>
</feature>
<evidence type="ECO:0000313" key="3">
    <source>
        <dbReference type="Proteomes" id="UP000265419"/>
    </source>
</evidence>
<dbReference type="InterPro" id="IPR003673">
    <property type="entry name" value="CoA-Trfase_fam_III"/>
</dbReference>
<feature type="region of interest" description="Disordered" evidence="1">
    <location>
        <begin position="417"/>
        <end position="437"/>
    </location>
</feature>
<dbReference type="SUPFAM" id="SSF89796">
    <property type="entry name" value="CoA-transferase family III (CaiB/BaiF)"/>
    <property type="match status" value="2"/>
</dbReference>
<dbReference type="GO" id="GO:0016740">
    <property type="term" value="F:transferase activity"/>
    <property type="evidence" value="ECO:0007669"/>
    <property type="project" value="UniProtKB-KW"/>
</dbReference>
<feature type="compositionally biased region" description="Gly residues" evidence="1">
    <location>
        <begin position="152"/>
        <end position="174"/>
    </location>
</feature>
<dbReference type="InterPro" id="IPR023606">
    <property type="entry name" value="CoA-Trfase_III_dom_1_sf"/>
</dbReference>
<dbReference type="Proteomes" id="UP000265419">
    <property type="component" value="Unassembled WGS sequence"/>
</dbReference>
<keyword evidence="2" id="KW-0808">Transferase</keyword>
<reference evidence="2 3" key="1">
    <citation type="submission" date="2018-07" db="EMBL/GenBank/DDBJ databases">
        <title>Arthrobacter sp. nov., isolated from raw cow's milk with high bacterial count.</title>
        <authorList>
            <person name="Hahne J."/>
            <person name="Isele D."/>
            <person name="Lipski A."/>
        </authorList>
    </citation>
    <scope>NUCLEOTIDE SEQUENCE [LARGE SCALE GENOMIC DNA]</scope>
    <source>
        <strain evidence="2 3">JZ R-35</strain>
    </source>
</reference>
<evidence type="ECO:0000313" key="2">
    <source>
        <dbReference type="EMBL" id="RII42277.1"/>
    </source>
</evidence>
<name>A0A399JCJ8_9MICC</name>
<dbReference type="InterPro" id="IPR050509">
    <property type="entry name" value="CoA-transferase_III"/>
</dbReference>
<organism evidence="2 3">
    <name type="scientific">Galactobacter valiniphilus</name>
    <dbReference type="NCBI Taxonomy" id="2676122"/>
    <lineage>
        <taxon>Bacteria</taxon>
        <taxon>Bacillati</taxon>
        <taxon>Actinomycetota</taxon>
        <taxon>Actinomycetes</taxon>
        <taxon>Micrococcales</taxon>
        <taxon>Micrococcaceae</taxon>
        <taxon>Galactobacter</taxon>
    </lineage>
</organism>
<accession>A0A399JCJ8</accession>
<proteinExistence type="predicted"/>
<keyword evidence="3" id="KW-1185">Reference proteome</keyword>
<comment type="caution">
    <text evidence="2">The sequence shown here is derived from an EMBL/GenBank/DDBJ whole genome shotgun (WGS) entry which is preliminary data.</text>
</comment>
<dbReference type="EMBL" id="QQXK01000014">
    <property type="protein sequence ID" value="RII42277.1"/>
    <property type="molecule type" value="Genomic_DNA"/>
</dbReference>
<feature type="region of interest" description="Disordered" evidence="1">
    <location>
        <begin position="145"/>
        <end position="200"/>
    </location>
</feature>